<feature type="region of interest" description="Disordered" evidence="1">
    <location>
        <begin position="1"/>
        <end position="20"/>
    </location>
</feature>
<keyword evidence="2" id="KW-0812">Transmembrane</keyword>
<dbReference type="Proteomes" id="UP000053424">
    <property type="component" value="Unassembled WGS sequence"/>
</dbReference>
<dbReference type="EMBL" id="KN831780">
    <property type="protein sequence ID" value="KIM41233.1"/>
    <property type="molecule type" value="Genomic_DNA"/>
</dbReference>
<accession>A0A0C2XUB0</accession>
<evidence type="ECO:0000313" key="3">
    <source>
        <dbReference type="EMBL" id="KIM41233.1"/>
    </source>
</evidence>
<gene>
    <name evidence="3" type="ORF">M413DRAFT_144760</name>
</gene>
<keyword evidence="2" id="KW-1133">Transmembrane helix</keyword>
<evidence type="ECO:0000256" key="2">
    <source>
        <dbReference type="SAM" id="Phobius"/>
    </source>
</evidence>
<dbReference type="HOGENOM" id="CLU_994190_0_0_1"/>
<evidence type="ECO:0000313" key="4">
    <source>
        <dbReference type="Proteomes" id="UP000053424"/>
    </source>
</evidence>
<dbReference type="AlphaFoldDB" id="A0A0C2XUB0"/>
<keyword evidence="2" id="KW-0472">Membrane</keyword>
<feature type="transmembrane region" description="Helical" evidence="2">
    <location>
        <begin position="92"/>
        <end position="120"/>
    </location>
</feature>
<keyword evidence="4" id="KW-1185">Reference proteome</keyword>
<sequence length="280" mass="32671">MTNRPNQRTNQSTDNKRLRIPTYPTDGRSARLLHLRAHRSCGVIFHVPTDSTPTYTPTQETRIFKFIVVRENYLEWGGHLIHVRLQRSAMSLVFLVLLFLFLFVVVFFGIFRNFGAFFFFSSFGYKRSCSYRHLFSCSFVRTHPPSPSIHRSVRRVTLPSHPIPSRPIPTCPSYPSIYYSLLLLAPSRPSVRPAIDHRVTHPFHIPSIQNQNLEPILSLSLSAYIYNYTTYYILRYAIHYPRICASFFVWLAVFLYVGHLEGGGGRLFIRRKFLLLQRIL</sequence>
<feature type="compositionally biased region" description="Polar residues" evidence="1">
    <location>
        <begin position="1"/>
        <end position="13"/>
    </location>
</feature>
<reference evidence="3 4" key="1">
    <citation type="submission" date="2014-04" db="EMBL/GenBank/DDBJ databases">
        <authorList>
            <consortium name="DOE Joint Genome Institute"/>
            <person name="Kuo A."/>
            <person name="Gay G."/>
            <person name="Dore J."/>
            <person name="Kohler A."/>
            <person name="Nagy L.G."/>
            <person name="Floudas D."/>
            <person name="Copeland A."/>
            <person name="Barry K.W."/>
            <person name="Cichocki N."/>
            <person name="Veneault-Fourrey C."/>
            <person name="LaButti K."/>
            <person name="Lindquist E.A."/>
            <person name="Lipzen A."/>
            <person name="Lundell T."/>
            <person name="Morin E."/>
            <person name="Murat C."/>
            <person name="Sun H."/>
            <person name="Tunlid A."/>
            <person name="Henrissat B."/>
            <person name="Grigoriev I.V."/>
            <person name="Hibbett D.S."/>
            <person name="Martin F."/>
            <person name="Nordberg H.P."/>
            <person name="Cantor M.N."/>
            <person name="Hua S.X."/>
        </authorList>
    </citation>
    <scope>NUCLEOTIDE SEQUENCE [LARGE SCALE GENOMIC DNA]</scope>
    <source>
        <strain evidence="4">h7</strain>
    </source>
</reference>
<evidence type="ECO:0000256" key="1">
    <source>
        <dbReference type="SAM" id="MobiDB-lite"/>
    </source>
</evidence>
<protein>
    <submittedName>
        <fullName evidence="3">Uncharacterized protein</fullName>
    </submittedName>
</protein>
<reference evidence="4" key="2">
    <citation type="submission" date="2015-01" db="EMBL/GenBank/DDBJ databases">
        <title>Evolutionary Origins and Diversification of the Mycorrhizal Mutualists.</title>
        <authorList>
            <consortium name="DOE Joint Genome Institute"/>
            <consortium name="Mycorrhizal Genomics Consortium"/>
            <person name="Kohler A."/>
            <person name="Kuo A."/>
            <person name="Nagy L.G."/>
            <person name="Floudas D."/>
            <person name="Copeland A."/>
            <person name="Barry K.W."/>
            <person name="Cichocki N."/>
            <person name="Veneault-Fourrey C."/>
            <person name="LaButti K."/>
            <person name="Lindquist E.A."/>
            <person name="Lipzen A."/>
            <person name="Lundell T."/>
            <person name="Morin E."/>
            <person name="Murat C."/>
            <person name="Riley R."/>
            <person name="Ohm R."/>
            <person name="Sun H."/>
            <person name="Tunlid A."/>
            <person name="Henrissat B."/>
            <person name="Grigoriev I.V."/>
            <person name="Hibbett D.S."/>
            <person name="Martin F."/>
        </authorList>
    </citation>
    <scope>NUCLEOTIDE SEQUENCE [LARGE SCALE GENOMIC DNA]</scope>
    <source>
        <strain evidence="4">h7</strain>
    </source>
</reference>
<feature type="transmembrane region" description="Helical" evidence="2">
    <location>
        <begin position="247"/>
        <end position="269"/>
    </location>
</feature>
<organism evidence="3 4">
    <name type="scientific">Hebeloma cylindrosporum</name>
    <dbReference type="NCBI Taxonomy" id="76867"/>
    <lineage>
        <taxon>Eukaryota</taxon>
        <taxon>Fungi</taxon>
        <taxon>Dikarya</taxon>
        <taxon>Basidiomycota</taxon>
        <taxon>Agaricomycotina</taxon>
        <taxon>Agaricomycetes</taxon>
        <taxon>Agaricomycetidae</taxon>
        <taxon>Agaricales</taxon>
        <taxon>Agaricineae</taxon>
        <taxon>Hymenogastraceae</taxon>
        <taxon>Hebeloma</taxon>
    </lineage>
</organism>
<name>A0A0C2XUB0_HEBCY</name>
<proteinExistence type="predicted"/>